<dbReference type="EMBL" id="JACIDX010000019">
    <property type="protein sequence ID" value="MBB3957127.1"/>
    <property type="molecule type" value="Genomic_DNA"/>
</dbReference>
<keyword evidence="3" id="KW-0645">Protease</keyword>
<reference evidence="3 4" key="1">
    <citation type="submission" date="2020-08" db="EMBL/GenBank/DDBJ databases">
        <title>Genomic Encyclopedia of Type Strains, Phase IV (KMG-IV): sequencing the most valuable type-strain genomes for metagenomic binning, comparative biology and taxonomic classification.</title>
        <authorList>
            <person name="Goeker M."/>
        </authorList>
    </citation>
    <scope>NUCLEOTIDE SEQUENCE [LARGE SCALE GENOMIC DNA]</scope>
    <source>
        <strain evidence="3 4">DSM 27057</strain>
    </source>
</reference>
<keyword evidence="1" id="KW-0472">Membrane</keyword>
<evidence type="ECO:0000313" key="3">
    <source>
        <dbReference type="EMBL" id="MBB3957127.1"/>
    </source>
</evidence>
<gene>
    <name evidence="3" type="ORF">GGR38_004101</name>
</gene>
<evidence type="ECO:0000259" key="2">
    <source>
        <dbReference type="Pfam" id="PF10502"/>
    </source>
</evidence>
<dbReference type="InterPro" id="IPR036286">
    <property type="entry name" value="LexA/Signal_pep-like_sf"/>
</dbReference>
<dbReference type="InterPro" id="IPR019533">
    <property type="entry name" value="Peptidase_S26"/>
</dbReference>
<sequence>MLQRVCNAGKRLWPEVKLLPLRAAVTLGSAGLGEPPRPRQLWKAYGIVLPIGLLTWYALPSVTLVASPSIDAYLVHAAPGPIRRGDLVSFKLSHPLAGPAPVDVTKYALCLPGDRIAMVEKPSPMHPGSQDGWYYCNGRLLGSSLPARREGQKLAHWQPAYPVIPAGYIYVGSAHPRGFDSRYYGPIAISRLRRMEKVL</sequence>
<dbReference type="Gene3D" id="2.10.109.10">
    <property type="entry name" value="Umud Fragment, subunit A"/>
    <property type="match status" value="1"/>
</dbReference>
<keyword evidence="1" id="KW-1133">Transmembrane helix</keyword>
<proteinExistence type="predicted"/>
<protein>
    <submittedName>
        <fullName evidence="3">Type IV secretory pathway protease TraF</fullName>
    </submittedName>
</protein>
<keyword evidence="1" id="KW-0812">Transmembrane</keyword>
<comment type="caution">
    <text evidence="3">The sequence shown here is derived from an EMBL/GenBank/DDBJ whole genome shotgun (WGS) entry which is preliminary data.</text>
</comment>
<keyword evidence="4" id="KW-1185">Reference proteome</keyword>
<dbReference type="Pfam" id="PF10502">
    <property type="entry name" value="Peptidase_S26"/>
    <property type="match status" value="1"/>
</dbReference>
<organism evidence="3 4">
    <name type="scientific">Novosphingobium sediminicola</name>
    <dbReference type="NCBI Taxonomy" id="563162"/>
    <lineage>
        <taxon>Bacteria</taxon>
        <taxon>Pseudomonadati</taxon>
        <taxon>Pseudomonadota</taxon>
        <taxon>Alphaproteobacteria</taxon>
        <taxon>Sphingomonadales</taxon>
        <taxon>Sphingomonadaceae</taxon>
        <taxon>Novosphingobium</taxon>
    </lineage>
</organism>
<feature type="transmembrane region" description="Helical" evidence="1">
    <location>
        <begin position="41"/>
        <end position="59"/>
    </location>
</feature>
<accession>A0A7W6CSQ9</accession>
<dbReference type="RefSeq" id="WP_183628148.1">
    <property type="nucleotide sequence ID" value="NZ_JACIDX010000019.1"/>
</dbReference>
<dbReference type="Proteomes" id="UP000548867">
    <property type="component" value="Unassembled WGS sequence"/>
</dbReference>
<name>A0A7W6CSQ9_9SPHN</name>
<dbReference type="SUPFAM" id="SSF51306">
    <property type="entry name" value="LexA/Signal peptidase"/>
    <property type="match status" value="1"/>
</dbReference>
<evidence type="ECO:0000313" key="4">
    <source>
        <dbReference type="Proteomes" id="UP000548867"/>
    </source>
</evidence>
<dbReference type="AlphaFoldDB" id="A0A7W6CSQ9"/>
<dbReference type="GO" id="GO:0006465">
    <property type="term" value="P:signal peptide processing"/>
    <property type="evidence" value="ECO:0007669"/>
    <property type="project" value="InterPro"/>
</dbReference>
<dbReference type="GO" id="GO:0004252">
    <property type="term" value="F:serine-type endopeptidase activity"/>
    <property type="evidence" value="ECO:0007669"/>
    <property type="project" value="InterPro"/>
</dbReference>
<evidence type="ECO:0000256" key="1">
    <source>
        <dbReference type="SAM" id="Phobius"/>
    </source>
</evidence>
<keyword evidence="3" id="KW-0378">Hydrolase</keyword>
<feature type="domain" description="Peptidase S26" evidence="2">
    <location>
        <begin position="53"/>
        <end position="191"/>
    </location>
</feature>